<sequence length="379" mass="40777">MADMQSPQHPMEVLPAMLNLVLLQTSKILRDRESRSLKQAGLTGSRITEIVTTANQRFHDALDEIEVEILQAKAVMERDLRLIRKKRAERDRERDRALGIPSPSSLAKEMNDTGQLNDNMSAGNASAVQNTTQGQESKGGDVLLVADHGEPNALNLQEDSQRKLSEGEVIGTGQGMPQDSENSAGLAITMPSDVTTDARGQPNNASKRPENTPSAPEASSDMPDAADLDFESMFNDTDLVGGDDAMNFEDLGFSMDATMNQDILNNSTLQDTNMSNADMTNLVSTSNEDINSLLPGLENYVNAGTDFSSIGMPATSTQPENSRGAPVANMGTSAPNAAEPVPGDTNFDDFFGVNFEMNATGGDEMGDTTLGDFDDFQWD</sequence>
<accession>A0ABR4B2Q1</accession>
<feature type="compositionally biased region" description="Polar residues" evidence="1">
    <location>
        <begin position="201"/>
        <end position="214"/>
    </location>
</feature>
<feature type="region of interest" description="Disordered" evidence="1">
    <location>
        <begin position="358"/>
        <end position="379"/>
    </location>
</feature>
<protein>
    <submittedName>
        <fullName evidence="2">Uncharacterized protein</fullName>
    </submittedName>
</protein>
<dbReference type="EMBL" id="JBHFEH010000029">
    <property type="protein sequence ID" value="KAL2052184.1"/>
    <property type="molecule type" value="Genomic_DNA"/>
</dbReference>
<proteinExistence type="predicted"/>
<dbReference type="Proteomes" id="UP001590951">
    <property type="component" value="Unassembled WGS sequence"/>
</dbReference>
<feature type="region of interest" description="Disordered" evidence="1">
    <location>
        <begin position="88"/>
        <end position="107"/>
    </location>
</feature>
<reference evidence="2 3" key="1">
    <citation type="submission" date="2024-09" db="EMBL/GenBank/DDBJ databases">
        <title>Rethinking Asexuality: The Enigmatic Case of Functional Sexual Genes in Lepraria (Stereocaulaceae).</title>
        <authorList>
            <person name="Doellman M."/>
            <person name="Sun Y."/>
            <person name="Barcenas-Pena A."/>
            <person name="Lumbsch H.T."/>
            <person name="Grewe F."/>
        </authorList>
    </citation>
    <scope>NUCLEOTIDE SEQUENCE [LARGE SCALE GENOMIC DNA]</scope>
    <source>
        <strain evidence="2 3">Grewe 0041</strain>
    </source>
</reference>
<feature type="region of interest" description="Disordered" evidence="1">
    <location>
        <begin position="193"/>
        <end position="225"/>
    </location>
</feature>
<evidence type="ECO:0000256" key="1">
    <source>
        <dbReference type="SAM" id="MobiDB-lite"/>
    </source>
</evidence>
<evidence type="ECO:0000313" key="2">
    <source>
        <dbReference type="EMBL" id="KAL2052184.1"/>
    </source>
</evidence>
<comment type="caution">
    <text evidence="2">The sequence shown here is derived from an EMBL/GenBank/DDBJ whole genome shotgun (WGS) entry which is preliminary data.</text>
</comment>
<feature type="region of interest" description="Disordered" evidence="1">
    <location>
        <begin position="314"/>
        <end position="345"/>
    </location>
</feature>
<evidence type="ECO:0000313" key="3">
    <source>
        <dbReference type="Proteomes" id="UP001590951"/>
    </source>
</evidence>
<name>A0ABR4B2Q1_9LECA</name>
<organism evidence="2 3">
    <name type="scientific">Lepraria finkii</name>
    <dbReference type="NCBI Taxonomy" id="1340010"/>
    <lineage>
        <taxon>Eukaryota</taxon>
        <taxon>Fungi</taxon>
        <taxon>Dikarya</taxon>
        <taxon>Ascomycota</taxon>
        <taxon>Pezizomycotina</taxon>
        <taxon>Lecanoromycetes</taxon>
        <taxon>OSLEUM clade</taxon>
        <taxon>Lecanoromycetidae</taxon>
        <taxon>Lecanorales</taxon>
        <taxon>Lecanorineae</taxon>
        <taxon>Stereocaulaceae</taxon>
        <taxon>Lepraria</taxon>
    </lineage>
</organism>
<keyword evidence="3" id="KW-1185">Reference proteome</keyword>
<gene>
    <name evidence="2" type="ORF">ABVK25_007626</name>
</gene>
<feature type="compositionally biased region" description="Basic and acidic residues" evidence="1">
    <location>
        <begin position="88"/>
        <end position="97"/>
    </location>
</feature>